<organism evidence="3 4">
    <name type="scientific">Oryza meyeriana var. granulata</name>
    <dbReference type="NCBI Taxonomy" id="110450"/>
    <lineage>
        <taxon>Eukaryota</taxon>
        <taxon>Viridiplantae</taxon>
        <taxon>Streptophyta</taxon>
        <taxon>Embryophyta</taxon>
        <taxon>Tracheophyta</taxon>
        <taxon>Spermatophyta</taxon>
        <taxon>Magnoliopsida</taxon>
        <taxon>Liliopsida</taxon>
        <taxon>Poales</taxon>
        <taxon>Poaceae</taxon>
        <taxon>BOP clade</taxon>
        <taxon>Oryzoideae</taxon>
        <taxon>Oryzeae</taxon>
        <taxon>Oryzinae</taxon>
        <taxon>Oryza</taxon>
        <taxon>Oryza meyeriana</taxon>
    </lineage>
</organism>
<protein>
    <submittedName>
        <fullName evidence="3">Uncharacterized protein</fullName>
    </submittedName>
</protein>
<dbReference type="EMBL" id="SPHZ02000003">
    <property type="protein sequence ID" value="KAF0927924.1"/>
    <property type="molecule type" value="Genomic_DNA"/>
</dbReference>
<feature type="compositionally biased region" description="Basic and acidic residues" evidence="2">
    <location>
        <begin position="62"/>
        <end position="80"/>
    </location>
</feature>
<feature type="coiled-coil region" evidence="1">
    <location>
        <begin position="19"/>
        <end position="53"/>
    </location>
</feature>
<sequence length="180" mass="20129">MVIIGQAIHKTSQAYFSEIEKLRSERDKLLADAEKQEKLLEKLRDNKTNLASQVKENEEFHQKWEKRMAEEPNSRKDVGRNVEVPMGSDDVPVIATLGALATSLNTLPKKFSEKTNQETREATACVSYSLACVKWNHPNIDIPQVIEGGLPDDKQEELVEEMSETGKSMANALYASPGSP</sequence>
<gene>
    <name evidence="3" type="ORF">E2562_036900</name>
</gene>
<feature type="region of interest" description="Disordered" evidence="2">
    <location>
        <begin position="62"/>
        <end position="84"/>
    </location>
</feature>
<evidence type="ECO:0000313" key="3">
    <source>
        <dbReference type="EMBL" id="KAF0927924.1"/>
    </source>
</evidence>
<evidence type="ECO:0000256" key="2">
    <source>
        <dbReference type="SAM" id="MobiDB-lite"/>
    </source>
</evidence>
<accession>A0A6G1ETH1</accession>
<reference evidence="3 4" key="1">
    <citation type="submission" date="2019-11" db="EMBL/GenBank/DDBJ databases">
        <title>Whole genome sequence of Oryza granulata.</title>
        <authorList>
            <person name="Li W."/>
        </authorList>
    </citation>
    <scope>NUCLEOTIDE SEQUENCE [LARGE SCALE GENOMIC DNA]</scope>
    <source>
        <strain evidence="4">cv. Menghai</strain>
        <tissue evidence="3">Leaf</tissue>
    </source>
</reference>
<dbReference type="AlphaFoldDB" id="A0A6G1ETH1"/>
<proteinExistence type="predicted"/>
<evidence type="ECO:0000256" key="1">
    <source>
        <dbReference type="SAM" id="Coils"/>
    </source>
</evidence>
<comment type="caution">
    <text evidence="3">The sequence shown here is derived from an EMBL/GenBank/DDBJ whole genome shotgun (WGS) entry which is preliminary data.</text>
</comment>
<keyword evidence="4" id="KW-1185">Reference proteome</keyword>
<dbReference type="Proteomes" id="UP000479710">
    <property type="component" value="Unassembled WGS sequence"/>
</dbReference>
<name>A0A6G1ETH1_9ORYZ</name>
<evidence type="ECO:0000313" key="4">
    <source>
        <dbReference type="Proteomes" id="UP000479710"/>
    </source>
</evidence>
<keyword evidence="1" id="KW-0175">Coiled coil</keyword>